<dbReference type="OrthoDB" id="2084516at2"/>
<reference evidence="2" key="1">
    <citation type="submission" date="2015-07" db="EMBL/GenBank/DDBJ databases">
        <title>Near-Complete Genome Sequence of the Cellulolytic Bacterium Bacteroides (Pseudobacteroides) cellulosolvens ATCC 35603.</title>
        <authorList>
            <person name="Dassa B."/>
            <person name="Utturkar S.M."/>
            <person name="Klingeman D.M."/>
            <person name="Hurt R.A."/>
            <person name="Keller M."/>
            <person name="Xu J."/>
            <person name="Reddy Y.H.K."/>
            <person name="Borovok I."/>
            <person name="Grinberg I.R."/>
            <person name="Lamed R."/>
            <person name="Zhivin O."/>
            <person name="Bayer E.A."/>
            <person name="Brown S.D."/>
        </authorList>
    </citation>
    <scope>NUCLEOTIDE SEQUENCE [LARGE SCALE GENOMIC DNA]</scope>
    <source>
        <strain evidence="2">DSM 2933</strain>
    </source>
</reference>
<protein>
    <submittedName>
        <fullName evidence="1">Uncharacterized protein</fullName>
    </submittedName>
</protein>
<sequence>MKLYGKIIRDTKILRESFVVQEDLTMQFRERLEKCFIDLCREIGIPVPIWLEKNTKEFAYFRRTFFTNEQFVEKVNFDRFEIMLE</sequence>
<dbReference type="Proteomes" id="UP000036923">
    <property type="component" value="Unassembled WGS sequence"/>
</dbReference>
<comment type="caution">
    <text evidence="1">The sequence shown here is derived from an EMBL/GenBank/DDBJ whole genome shotgun (WGS) entry which is preliminary data.</text>
</comment>
<dbReference type="STRING" id="398512.Bccel_4548"/>
<accession>A0A0L6JU82</accession>
<evidence type="ECO:0000313" key="1">
    <source>
        <dbReference type="EMBL" id="KNY29274.1"/>
    </source>
</evidence>
<name>A0A0L6JU82_9FIRM</name>
<dbReference type="eggNOG" id="ENOG50335EB">
    <property type="taxonomic scope" value="Bacteria"/>
</dbReference>
<dbReference type="AlphaFoldDB" id="A0A0L6JU82"/>
<keyword evidence="2" id="KW-1185">Reference proteome</keyword>
<organism evidence="1 2">
    <name type="scientific">Pseudobacteroides cellulosolvens ATCC 35603 = DSM 2933</name>
    <dbReference type="NCBI Taxonomy" id="398512"/>
    <lineage>
        <taxon>Bacteria</taxon>
        <taxon>Bacillati</taxon>
        <taxon>Bacillota</taxon>
        <taxon>Clostridia</taxon>
        <taxon>Eubacteriales</taxon>
        <taxon>Oscillospiraceae</taxon>
        <taxon>Pseudobacteroides</taxon>
    </lineage>
</organism>
<evidence type="ECO:0000313" key="2">
    <source>
        <dbReference type="Proteomes" id="UP000036923"/>
    </source>
</evidence>
<dbReference type="EMBL" id="LGTC01000001">
    <property type="protein sequence ID" value="KNY29274.1"/>
    <property type="molecule type" value="Genomic_DNA"/>
</dbReference>
<dbReference type="RefSeq" id="WP_036935824.1">
    <property type="nucleotide sequence ID" value="NZ_JQKC01000001.1"/>
</dbReference>
<gene>
    <name evidence="1" type="ORF">Bccel_4548</name>
</gene>
<proteinExistence type="predicted"/>